<accession>A0A4Y2F0S0</accession>
<reference evidence="2 3" key="1">
    <citation type="journal article" date="2019" name="Sci. Rep.">
        <title>Orb-weaving spider Araneus ventricosus genome elucidates the spidroin gene catalogue.</title>
        <authorList>
            <person name="Kono N."/>
            <person name="Nakamura H."/>
            <person name="Ohtoshi R."/>
            <person name="Moran D.A.P."/>
            <person name="Shinohara A."/>
            <person name="Yoshida Y."/>
            <person name="Fujiwara M."/>
            <person name="Mori M."/>
            <person name="Tomita M."/>
            <person name="Arakawa K."/>
        </authorList>
    </citation>
    <scope>NUCLEOTIDE SEQUENCE [LARGE SCALE GENOMIC DNA]</scope>
</reference>
<evidence type="ECO:0000256" key="1">
    <source>
        <dbReference type="SAM" id="MobiDB-lite"/>
    </source>
</evidence>
<protein>
    <submittedName>
        <fullName evidence="2">Uncharacterized protein</fullName>
    </submittedName>
</protein>
<dbReference type="AlphaFoldDB" id="A0A4Y2F0S0"/>
<keyword evidence="3" id="KW-1185">Reference proteome</keyword>
<dbReference type="Proteomes" id="UP000499080">
    <property type="component" value="Unassembled WGS sequence"/>
</dbReference>
<proteinExistence type="predicted"/>
<feature type="region of interest" description="Disordered" evidence="1">
    <location>
        <begin position="70"/>
        <end position="151"/>
    </location>
</feature>
<dbReference type="EMBL" id="BGPR01000752">
    <property type="protein sequence ID" value="GBM34138.1"/>
    <property type="molecule type" value="Genomic_DNA"/>
</dbReference>
<organism evidence="2 3">
    <name type="scientific">Araneus ventricosus</name>
    <name type="common">Orbweaver spider</name>
    <name type="synonym">Epeira ventricosa</name>
    <dbReference type="NCBI Taxonomy" id="182803"/>
    <lineage>
        <taxon>Eukaryota</taxon>
        <taxon>Metazoa</taxon>
        <taxon>Ecdysozoa</taxon>
        <taxon>Arthropoda</taxon>
        <taxon>Chelicerata</taxon>
        <taxon>Arachnida</taxon>
        <taxon>Araneae</taxon>
        <taxon>Araneomorphae</taxon>
        <taxon>Entelegynae</taxon>
        <taxon>Araneoidea</taxon>
        <taxon>Araneidae</taxon>
        <taxon>Araneus</taxon>
    </lineage>
</organism>
<feature type="compositionally biased region" description="Polar residues" evidence="1">
    <location>
        <begin position="122"/>
        <end position="131"/>
    </location>
</feature>
<gene>
    <name evidence="2" type="ORF">AVEN_243189_1</name>
</gene>
<sequence length="151" mass="16490">MPYVICKGRAACYNFPSGGRSCRLVSGVARLAVGNYFHDEPSTNHVVFSLVWCSKAHSVPAYPTGFKALTGWRGRKLPSTKEERRPLSPGQREHKPSPEPGSHGPGHQRAHSPHQQAPCGTIKTSSITQKPGSHGFGHQRAHSPPSPMWNH</sequence>
<comment type="caution">
    <text evidence="2">The sequence shown here is derived from an EMBL/GenBank/DDBJ whole genome shotgun (WGS) entry which is preliminary data.</text>
</comment>
<evidence type="ECO:0000313" key="3">
    <source>
        <dbReference type="Proteomes" id="UP000499080"/>
    </source>
</evidence>
<evidence type="ECO:0000313" key="2">
    <source>
        <dbReference type="EMBL" id="GBM34138.1"/>
    </source>
</evidence>
<feature type="compositionally biased region" description="Basic and acidic residues" evidence="1">
    <location>
        <begin position="79"/>
        <end position="97"/>
    </location>
</feature>
<name>A0A4Y2F0S0_ARAVE</name>